<organism evidence="1 2">
    <name type="scientific">Polaribacter sejongensis</name>
    <dbReference type="NCBI Taxonomy" id="985043"/>
    <lineage>
        <taxon>Bacteria</taxon>
        <taxon>Pseudomonadati</taxon>
        <taxon>Bacteroidota</taxon>
        <taxon>Flavobacteriia</taxon>
        <taxon>Flavobacteriales</taxon>
        <taxon>Flavobacteriaceae</taxon>
    </lineage>
</organism>
<protein>
    <submittedName>
        <fullName evidence="1">Uncharacterized protein</fullName>
    </submittedName>
</protein>
<dbReference type="AlphaFoldDB" id="A0AAJ1VH16"/>
<comment type="caution">
    <text evidence="1">The sequence shown here is derived from an EMBL/GenBank/DDBJ whole genome shotgun (WGS) entry which is preliminary data.</text>
</comment>
<evidence type="ECO:0000313" key="1">
    <source>
        <dbReference type="EMBL" id="MDN3619859.1"/>
    </source>
</evidence>
<sequence>MLLFEELKLRKVVTTENEIFFTSKFKFGSTIRSVKSGLKDDFHTVKTLCGTVILYSKTIIGSDKVILELHFYKKKLVLFRYTFSNMNNKSKIENILREKYLNIDSKVCFSECAINDSNGNSIFVDDKVNFSVLYFSFNFEFHDYVMNLKKINEEKILAEKLNWKTEIMKRL</sequence>
<name>A0AAJ1VH16_9FLAO</name>
<reference evidence="1 2" key="1">
    <citation type="journal article" date="2014" name="Int. J. Syst. Evol. Microbiol.">
        <title>Complete genome sequence of Corynebacterium casei LMG S-19264T (=DSM 44701T), isolated from a smear-ripened cheese.</title>
        <authorList>
            <consortium name="US DOE Joint Genome Institute (JGI-PGF)"/>
            <person name="Walter F."/>
            <person name="Albersmeier A."/>
            <person name="Kalinowski J."/>
            <person name="Ruckert C."/>
        </authorList>
    </citation>
    <scope>NUCLEOTIDE SEQUENCE [LARGE SCALE GENOMIC DNA]</scope>
    <source>
        <strain evidence="1 2">CECT 8670</strain>
    </source>
</reference>
<proteinExistence type="predicted"/>
<dbReference type="Proteomes" id="UP001228636">
    <property type="component" value="Unassembled WGS sequence"/>
</dbReference>
<accession>A0AAJ1VH16</accession>
<evidence type="ECO:0000313" key="2">
    <source>
        <dbReference type="Proteomes" id="UP001228636"/>
    </source>
</evidence>
<dbReference type="RefSeq" id="WP_261972643.1">
    <property type="nucleotide sequence ID" value="NZ_CP103460.1"/>
</dbReference>
<gene>
    <name evidence="1" type="ORF">QWY81_10375</name>
</gene>
<dbReference type="EMBL" id="JAUFQH010000008">
    <property type="protein sequence ID" value="MDN3619859.1"/>
    <property type="molecule type" value="Genomic_DNA"/>
</dbReference>